<accession>A0A2T3ZFP0</accession>
<name>A0A2T3ZFP0_TRIA4</name>
<dbReference type="AlphaFoldDB" id="A0A2T3ZFP0"/>
<keyword evidence="2" id="KW-1133">Transmembrane helix</keyword>
<reference evidence="3 4" key="1">
    <citation type="submission" date="2016-07" db="EMBL/GenBank/DDBJ databases">
        <title>Multiple horizontal gene transfer events from other fungi enriched the ability of initially mycotrophic Trichoderma (Ascomycota) to feed on dead plant biomass.</title>
        <authorList>
            <consortium name="DOE Joint Genome Institute"/>
            <person name="Aerts A."/>
            <person name="Atanasova L."/>
            <person name="Chenthamara K."/>
            <person name="Zhang J."/>
            <person name="Grujic M."/>
            <person name="Henrissat B."/>
            <person name="Kuo A."/>
            <person name="Salamov A."/>
            <person name="Lipzen A."/>
            <person name="Labutti K."/>
            <person name="Barry K."/>
            <person name="Miao Y."/>
            <person name="Rahimi M.J."/>
            <person name="Shen Q."/>
            <person name="Grigoriev I.V."/>
            <person name="Kubicek C.P."/>
            <person name="Druzhinina I.S."/>
        </authorList>
    </citation>
    <scope>NUCLEOTIDE SEQUENCE [LARGE SCALE GENOMIC DNA]</scope>
    <source>
        <strain evidence="3 4">CBS 433.97</strain>
    </source>
</reference>
<gene>
    <name evidence="3" type="ORF">M441DRAFT_78597</name>
</gene>
<feature type="transmembrane region" description="Helical" evidence="2">
    <location>
        <begin position="101"/>
        <end position="121"/>
    </location>
</feature>
<feature type="compositionally biased region" description="Low complexity" evidence="1">
    <location>
        <begin position="1"/>
        <end position="25"/>
    </location>
</feature>
<protein>
    <submittedName>
        <fullName evidence="3">Uncharacterized protein</fullName>
    </submittedName>
</protein>
<feature type="transmembrane region" description="Helical" evidence="2">
    <location>
        <begin position="74"/>
        <end position="95"/>
    </location>
</feature>
<dbReference type="OrthoDB" id="5279542at2759"/>
<keyword evidence="4" id="KW-1185">Reference proteome</keyword>
<feature type="transmembrane region" description="Helical" evidence="2">
    <location>
        <begin position="142"/>
        <end position="165"/>
    </location>
</feature>
<feature type="compositionally biased region" description="Basic and acidic residues" evidence="1">
    <location>
        <begin position="307"/>
        <end position="322"/>
    </location>
</feature>
<evidence type="ECO:0000256" key="1">
    <source>
        <dbReference type="SAM" id="MobiDB-lite"/>
    </source>
</evidence>
<dbReference type="EMBL" id="KZ679259">
    <property type="protein sequence ID" value="PTB43621.1"/>
    <property type="molecule type" value="Genomic_DNA"/>
</dbReference>
<evidence type="ECO:0000313" key="3">
    <source>
        <dbReference type="EMBL" id="PTB43621.1"/>
    </source>
</evidence>
<feature type="region of interest" description="Disordered" evidence="1">
    <location>
        <begin position="1"/>
        <end position="32"/>
    </location>
</feature>
<dbReference type="Proteomes" id="UP000240493">
    <property type="component" value="Unassembled WGS sequence"/>
</dbReference>
<keyword evidence="2" id="KW-0812">Transmembrane</keyword>
<feature type="region of interest" description="Disordered" evidence="1">
    <location>
        <begin position="276"/>
        <end position="328"/>
    </location>
</feature>
<keyword evidence="2" id="KW-0472">Membrane</keyword>
<proteinExistence type="predicted"/>
<evidence type="ECO:0000256" key="2">
    <source>
        <dbReference type="SAM" id="Phobius"/>
    </source>
</evidence>
<evidence type="ECO:0000313" key="4">
    <source>
        <dbReference type="Proteomes" id="UP000240493"/>
    </source>
</evidence>
<organism evidence="3 4">
    <name type="scientific">Trichoderma asperellum (strain ATCC 204424 / CBS 433.97 / NBRC 101777)</name>
    <dbReference type="NCBI Taxonomy" id="1042311"/>
    <lineage>
        <taxon>Eukaryota</taxon>
        <taxon>Fungi</taxon>
        <taxon>Dikarya</taxon>
        <taxon>Ascomycota</taxon>
        <taxon>Pezizomycotina</taxon>
        <taxon>Sordariomycetes</taxon>
        <taxon>Hypocreomycetidae</taxon>
        <taxon>Hypocreales</taxon>
        <taxon>Hypocreaceae</taxon>
        <taxon>Trichoderma</taxon>
    </lineage>
</organism>
<dbReference type="STRING" id="1042311.A0A2T3ZFP0"/>
<sequence length="328" mass="35446">MASSSSQQPPQMEQITPQTAPAPAIAAPPPAQMSLPAGYQPYPYPAPAPMTYAPFPAQQAFEPPRPPQNKVWEFIKLGLQSLSFVLAVVGIGLGFSTLNYVYFIDTVVIAAAPPCIIAALWSGAELITRAVRKFKGGIHPGAHVALSLIIFLVAVILTSLFGPWFQSSWNDNYDYDDGDSCSYRYNSTLDDYVYSCTDNSNDPDVIAARHQFRHERSVAYAAAIITYIIAVIHFILFVGACVDTSKVNAAASRPIYVIAQPQGLQAMMQGWQPIQQAPAETQARNVAAPTETEAEPENEATTQSKGKGKEPMRSGDIVEHDAPSGSQA</sequence>
<feature type="transmembrane region" description="Helical" evidence="2">
    <location>
        <begin position="218"/>
        <end position="242"/>
    </location>
</feature>